<organism evidence="18 19">
    <name type="scientific">Cinara cedri</name>
    <dbReference type="NCBI Taxonomy" id="506608"/>
    <lineage>
        <taxon>Eukaryota</taxon>
        <taxon>Metazoa</taxon>
        <taxon>Ecdysozoa</taxon>
        <taxon>Arthropoda</taxon>
        <taxon>Hexapoda</taxon>
        <taxon>Insecta</taxon>
        <taxon>Pterygota</taxon>
        <taxon>Neoptera</taxon>
        <taxon>Paraneoptera</taxon>
        <taxon>Hemiptera</taxon>
        <taxon>Sternorrhyncha</taxon>
        <taxon>Aphidomorpha</taxon>
        <taxon>Aphidoidea</taxon>
        <taxon>Aphididae</taxon>
        <taxon>Lachninae</taxon>
        <taxon>Cinara</taxon>
    </lineage>
</organism>
<keyword evidence="5" id="KW-0547">Nucleotide-binding</keyword>
<keyword evidence="9" id="KW-0969">Cilium</keyword>
<sequence length="792" mass="89888">DVYETYFVFASIWAFGSATFQDQLIDWKTEFSKWWTNQFTTIKIPPTGLVFNYYIDHETKKFRPWSDLVTSFELDPGVPLQQTLVNTNETTRVRYFLDLLIDKKKPIMFVGAAGTGKSIIVNDKLKSLSSDSYAISNVPLNFYTSSEMLQKILEKPLEKKAGRNYGPPGGKTLIYFIDDINMPEVDAYGTVAPHTLIREYMDYKHWYDRMKLSLKEIQNVMFASSMNPTAGSFTIDSRLQRHFYVFALGFPSQEALFTIYTSILSQHLKNPANKFNNAVMQLTDIIVQLAIDFHSRILTLFLPTAIKFHYIFNLRDMSNVFQDIPETDYLVSPMIFSHFAEAIGDTKYMPVKSWASLQKLLNDAMASYNELIGALNLVLFEDAMSHVCRINRVLELPRGNALLVGVGGSGKQSLARLSAFISSLEPFQVQLRSSYGIADLKADLSTLYLKAGLKSAGIMFLMADSQVADERFLVLINDMLASGQVPEMFADDEIDTIIQTISPEVKAAGIQETRENCWYFFINKVRSLIKIVLCFSPVGNTIRVRARRFPALVTCTSINWFYEWPKEALESVSYRFLSDLMELPIKLKKPVSVFMAQVHSSVNEMSIQYLANDRRYNYTTPKSFLEQIALYMKLLVSKTNDIKFGILRFQTGIKQLISCALQVDGLKLELDVQEVELTKKNQKAEELIKIVQKETEKVKFEKDKAAEEEDKVMLIEEDVGLKQRICAEDLEKAEPALVAAQAALDTLNKNNLTELKSFGSPPDAVVNVTGAVLVLQCKKGKVPKDRSWKACK</sequence>
<dbReference type="InterPro" id="IPR041589">
    <property type="entry name" value="DNAH3_AAA_lid_1"/>
</dbReference>
<dbReference type="PANTHER" id="PTHR22878:SF63">
    <property type="entry name" value="DYNEIN AXONEMAL HEAVY CHAIN 10"/>
    <property type="match status" value="1"/>
</dbReference>
<dbReference type="InterPro" id="IPR024317">
    <property type="entry name" value="Dynein_heavy_chain_D4_dom"/>
</dbReference>
<dbReference type="FunFam" id="3.40.50.300:FF:002141">
    <property type="entry name" value="Dynein heavy chain"/>
    <property type="match status" value="1"/>
</dbReference>
<gene>
    <name evidence="18" type="ORF">CINCED_3A022327</name>
</gene>
<dbReference type="PANTHER" id="PTHR22878">
    <property type="entry name" value="DYNEIN HEAVY CHAIN 6, AXONEMAL-LIKE-RELATED"/>
    <property type="match status" value="1"/>
</dbReference>
<dbReference type="AlphaFoldDB" id="A0A5E4NR87"/>
<keyword evidence="4" id="KW-0493">Microtubule</keyword>
<evidence type="ECO:0000256" key="12">
    <source>
        <dbReference type="ARBA" id="ARBA00023273"/>
    </source>
</evidence>
<feature type="domain" description="Dynein heavy chain 3 AAA+ lid" evidence="17">
    <location>
        <begin position="287"/>
        <end position="324"/>
    </location>
</feature>
<keyword evidence="12" id="KW-0966">Cell projection</keyword>
<reference evidence="18 19" key="1">
    <citation type="submission" date="2019-08" db="EMBL/GenBank/DDBJ databases">
        <authorList>
            <person name="Alioto T."/>
            <person name="Alioto T."/>
            <person name="Gomez Garrido J."/>
        </authorList>
    </citation>
    <scope>NUCLEOTIDE SEQUENCE [LARGE SCALE GENOMIC DNA]</scope>
</reference>
<feature type="domain" description="Dynein heavy chain AAA module D4" evidence="15">
    <location>
        <begin position="375"/>
        <end position="634"/>
    </location>
</feature>
<feature type="non-terminal residue" evidence="18">
    <location>
        <position position="1"/>
    </location>
</feature>
<keyword evidence="18" id="KW-0378">Hydrolase</keyword>
<protein>
    <submittedName>
        <fullName evidence="18">Dynein heavy chain, coiled coil stalk,P-loop containing nucleoside triphosphate hydrolase,Dynein heavy</fullName>
    </submittedName>
</protein>
<evidence type="ECO:0000259" key="17">
    <source>
        <dbReference type="Pfam" id="PF17857"/>
    </source>
</evidence>
<evidence type="ECO:0000256" key="6">
    <source>
        <dbReference type="ARBA" id="ARBA00022840"/>
    </source>
</evidence>
<evidence type="ECO:0000256" key="7">
    <source>
        <dbReference type="ARBA" id="ARBA00023017"/>
    </source>
</evidence>
<evidence type="ECO:0000259" key="15">
    <source>
        <dbReference type="Pfam" id="PF12780"/>
    </source>
</evidence>
<dbReference type="Pfam" id="PF12780">
    <property type="entry name" value="AAA_8"/>
    <property type="match status" value="1"/>
</dbReference>
<evidence type="ECO:0000256" key="9">
    <source>
        <dbReference type="ARBA" id="ARBA00023069"/>
    </source>
</evidence>
<dbReference type="GO" id="GO:0016787">
    <property type="term" value="F:hydrolase activity"/>
    <property type="evidence" value="ECO:0007669"/>
    <property type="project" value="UniProtKB-KW"/>
</dbReference>
<dbReference type="Gene3D" id="1.20.920.30">
    <property type="match status" value="1"/>
</dbReference>
<dbReference type="Pfam" id="PF12775">
    <property type="entry name" value="AAA_7"/>
    <property type="match status" value="1"/>
</dbReference>
<evidence type="ECO:0000313" key="19">
    <source>
        <dbReference type="Proteomes" id="UP000325440"/>
    </source>
</evidence>
<comment type="subcellular location">
    <subcellularLocation>
        <location evidence="1">Cytoplasm</location>
        <location evidence="1">Cytoskeleton</location>
        <location evidence="1">Cilium axoneme</location>
    </subcellularLocation>
</comment>
<evidence type="ECO:0000259" key="14">
    <source>
        <dbReference type="Pfam" id="PF12777"/>
    </source>
</evidence>
<keyword evidence="19" id="KW-1185">Reference proteome</keyword>
<dbReference type="Gene3D" id="1.20.920.20">
    <property type="match status" value="1"/>
</dbReference>
<evidence type="ECO:0000259" key="16">
    <source>
        <dbReference type="Pfam" id="PF17852"/>
    </source>
</evidence>
<evidence type="ECO:0000256" key="4">
    <source>
        <dbReference type="ARBA" id="ARBA00022701"/>
    </source>
</evidence>
<evidence type="ECO:0000256" key="3">
    <source>
        <dbReference type="ARBA" id="ARBA00022490"/>
    </source>
</evidence>
<evidence type="ECO:0000256" key="5">
    <source>
        <dbReference type="ARBA" id="ARBA00022741"/>
    </source>
</evidence>
<proteinExistence type="inferred from homology"/>
<evidence type="ECO:0000256" key="13">
    <source>
        <dbReference type="SAM" id="Coils"/>
    </source>
</evidence>
<dbReference type="OrthoDB" id="447173at2759"/>
<dbReference type="Proteomes" id="UP000325440">
    <property type="component" value="Unassembled WGS sequence"/>
</dbReference>
<keyword evidence="10" id="KW-0505">Motor protein</keyword>
<dbReference type="GO" id="GO:0007018">
    <property type="term" value="P:microtubule-based movement"/>
    <property type="evidence" value="ECO:0007669"/>
    <property type="project" value="InterPro"/>
</dbReference>
<dbReference type="Pfam" id="PF17857">
    <property type="entry name" value="AAA_lid_1"/>
    <property type="match status" value="1"/>
</dbReference>
<keyword evidence="6" id="KW-0067">ATP-binding</keyword>
<name>A0A5E4NR87_9HEMI</name>
<dbReference type="Gene3D" id="3.40.50.300">
    <property type="entry name" value="P-loop containing nucleotide triphosphate hydrolases"/>
    <property type="match status" value="2"/>
</dbReference>
<feature type="domain" description="Dynein heavy chain AAA 5 extension" evidence="16">
    <location>
        <begin position="2"/>
        <end position="67"/>
    </location>
</feature>
<keyword evidence="11" id="KW-0206">Cytoskeleton</keyword>
<evidence type="ECO:0000313" key="18">
    <source>
        <dbReference type="EMBL" id="VVC46439.1"/>
    </source>
</evidence>
<dbReference type="InterPro" id="IPR026983">
    <property type="entry name" value="DHC"/>
</dbReference>
<evidence type="ECO:0000256" key="11">
    <source>
        <dbReference type="ARBA" id="ARBA00023212"/>
    </source>
</evidence>
<evidence type="ECO:0000256" key="2">
    <source>
        <dbReference type="ARBA" id="ARBA00008887"/>
    </source>
</evidence>
<dbReference type="InterPro" id="IPR027417">
    <property type="entry name" value="P-loop_NTPase"/>
</dbReference>
<dbReference type="Pfam" id="PF12777">
    <property type="entry name" value="MT"/>
    <property type="match status" value="1"/>
</dbReference>
<dbReference type="GO" id="GO:0005930">
    <property type="term" value="C:axoneme"/>
    <property type="evidence" value="ECO:0007669"/>
    <property type="project" value="UniProtKB-SubCell"/>
</dbReference>
<dbReference type="GO" id="GO:0005874">
    <property type="term" value="C:microtubule"/>
    <property type="evidence" value="ECO:0007669"/>
    <property type="project" value="UniProtKB-KW"/>
</dbReference>
<dbReference type="EMBL" id="CABPRJ010002515">
    <property type="protein sequence ID" value="VVC46439.1"/>
    <property type="molecule type" value="Genomic_DNA"/>
</dbReference>
<dbReference type="SUPFAM" id="SSF52540">
    <property type="entry name" value="P-loop containing nucleoside triphosphate hydrolases"/>
    <property type="match status" value="2"/>
</dbReference>
<dbReference type="InterPro" id="IPR041466">
    <property type="entry name" value="Dynein_AAA5_ext"/>
</dbReference>
<dbReference type="GO" id="GO:0051959">
    <property type="term" value="F:dynein light intermediate chain binding"/>
    <property type="evidence" value="ECO:0007669"/>
    <property type="project" value="InterPro"/>
</dbReference>
<dbReference type="GO" id="GO:0045505">
    <property type="term" value="F:dynein intermediate chain binding"/>
    <property type="evidence" value="ECO:0007669"/>
    <property type="project" value="InterPro"/>
</dbReference>
<keyword evidence="7" id="KW-0243">Dynein</keyword>
<keyword evidence="3" id="KW-0963">Cytoplasm</keyword>
<dbReference type="GO" id="GO:0005524">
    <property type="term" value="F:ATP binding"/>
    <property type="evidence" value="ECO:0007669"/>
    <property type="project" value="UniProtKB-KW"/>
</dbReference>
<dbReference type="Pfam" id="PF17852">
    <property type="entry name" value="Dynein_AAA_lid"/>
    <property type="match status" value="1"/>
</dbReference>
<feature type="domain" description="Dynein heavy chain coiled coil stalk" evidence="14">
    <location>
        <begin position="648"/>
        <end position="792"/>
    </location>
</feature>
<dbReference type="GO" id="GO:0030286">
    <property type="term" value="C:dynein complex"/>
    <property type="evidence" value="ECO:0007669"/>
    <property type="project" value="UniProtKB-KW"/>
</dbReference>
<dbReference type="InterPro" id="IPR024743">
    <property type="entry name" value="Dynein_HC_stalk"/>
</dbReference>
<comment type="similarity">
    <text evidence="2">Belongs to the dynein heavy chain family.</text>
</comment>
<feature type="coiled-coil region" evidence="13">
    <location>
        <begin position="663"/>
        <end position="711"/>
    </location>
</feature>
<keyword evidence="8 13" id="KW-0175">Coiled coil</keyword>
<accession>A0A5E4NR87</accession>
<evidence type="ECO:0000256" key="10">
    <source>
        <dbReference type="ARBA" id="ARBA00023175"/>
    </source>
</evidence>
<evidence type="ECO:0000256" key="8">
    <source>
        <dbReference type="ARBA" id="ARBA00023054"/>
    </source>
</evidence>
<evidence type="ECO:0000256" key="1">
    <source>
        <dbReference type="ARBA" id="ARBA00004430"/>
    </source>
</evidence>
<feature type="non-terminal residue" evidence="18">
    <location>
        <position position="792"/>
    </location>
</feature>